<dbReference type="PANTHER" id="PTHR23355:SF9">
    <property type="entry name" value="DIS3-LIKE EXONUCLEASE 2"/>
    <property type="match status" value="1"/>
</dbReference>
<proteinExistence type="predicted"/>
<dbReference type="PANTHER" id="PTHR23355">
    <property type="entry name" value="RIBONUCLEASE"/>
    <property type="match status" value="1"/>
</dbReference>
<organism evidence="2 3">
    <name type="scientific">Iodidimonas nitroreducens</name>
    <dbReference type="NCBI Taxonomy" id="1236968"/>
    <lineage>
        <taxon>Bacteria</taxon>
        <taxon>Pseudomonadati</taxon>
        <taxon>Pseudomonadota</taxon>
        <taxon>Alphaproteobacteria</taxon>
        <taxon>Iodidimonadales</taxon>
        <taxon>Iodidimonadaceae</taxon>
        <taxon>Iodidimonas</taxon>
    </lineage>
</organism>
<protein>
    <recommendedName>
        <fullName evidence="1">RNB domain-containing protein</fullName>
    </recommendedName>
</protein>
<dbReference type="AlphaFoldDB" id="A0A5A7NAH2"/>
<evidence type="ECO:0000259" key="1">
    <source>
        <dbReference type="SMART" id="SM00955"/>
    </source>
</evidence>
<dbReference type="EMBL" id="BKCN01000020">
    <property type="protein sequence ID" value="GER05242.1"/>
    <property type="molecule type" value="Genomic_DNA"/>
</dbReference>
<comment type="caution">
    <text evidence="2">The sequence shown here is derived from an EMBL/GenBank/DDBJ whole genome shotgun (WGS) entry which is preliminary data.</text>
</comment>
<dbReference type="GO" id="GO:0004540">
    <property type="term" value="F:RNA nuclease activity"/>
    <property type="evidence" value="ECO:0007669"/>
    <property type="project" value="InterPro"/>
</dbReference>
<gene>
    <name evidence="2" type="ORF">JCM17846_29240</name>
</gene>
<dbReference type="InterPro" id="IPR001900">
    <property type="entry name" value="RNase_II/R"/>
</dbReference>
<dbReference type="Pfam" id="PF00773">
    <property type="entry name" value="RNB"/>
    <property type="match status" value="1"/>
</dbReference>
<feature type="domain" description="RNB" evidence="1">
    <location>
        <begin position="1"/>
        <end position="299"/>
    </location>
</feature>
<accession>A0A5A7NAH2</accession>
<dbReference type="Proteomes" id="UP000324996">
    <property type="component" value="Unassembled WGS sequence"/>
</dbReference>
<dbReference type="GO" id="GO:0003723">
    <property type="term" value="F:RNA binding"/>
    <property type="evidence" value="ECO:0007669"/>
    <property type="project" value="InterPro"/>
</dbReference>
<dbReference type="GO" id="GO:0006402">
    <property type="term" value="P:mRNA catabolic process"/>
    <property type="evidence" value="ECO:0007669"/>
    <property type="project" value="TreeGrafter"/>
</dbReference>
<dbReference type="SUPFAM" id="SSF50249">
    <property type="entry name" value="Nucleic acid-binding proteins"/>
    <property type="match status" value="1"/>
</dbReference>
<name>A0A5A7NAH2_9PROT</name>
<sequence>MRAIPLITIDPSDARDHDDAVFAEADDDPENPGGWHIIIAIADVAHYVRPGSALDHDARLRGNSAYFPDRVVPMLPESLSTDLCSLKPGVDRACFAVHIWIDRHGVKRRHRFVRGLMRSVANIAYEDVQSAIDGAPTSVASPLLDDVLKPLYAAHDALDQARMARAPLDIQSDEKKILLDDAGEIVEIIPKTPLRAHRVIEDLMISANVCAAETLEAKHVPCMYRVHEEPALDKVEALREFLQSLDFNLARAQTLSPALFNKVLDRFRETPHAMLINQVVLRSQTQAYYSLIIKAISGWLWHAMRILPRPSAAMPIFWCIVG</sequence>
<evidence type="ECO:0000313" key="2">
    <source>
        <dbReference type="EMBL" id="GER05242.1"/>
    </source>
</evidence>
<keyword evidence="3" id="KW-1185">Reference proteome</keyword>
<dbReference type="InterPro" id="IPR050180">
    <property type="entry name" value="RNR_Ribonuclease"/>
</dbReference>
<dbReference type="SMART" id="SM00955">
    <property type="entry name" value="RNB"/>
    <property type="match status" value="1"/>
</dbReference>
<dbReference type="GO" id="GO:0005829">
    <property type="term" value="C:cytosol"/>
    <property type="evidence" value="ECO:0007669"/>
    <property type="project" value="TreeGrafter"/>
</dbReference>
<reference evidence="2 3" key="1">
    <citation type="submission" date="2019-09" db="EMBL/GenBank/DDBJ databases">
        <title>NBRP : Genome information of microbial organism related human and environment.</title>
        <authorList>
            <person name="Hattori M."/>
            <person name="Oshima K."/>
            <person name="Inaba H."/>
            <person name="Suda W."/>
            <person name="Sakamoto M."/>
            <person name="Iino T."/>
            <person name="Kitahara M."/>
            <person name="Oshida Y."/>
            <person name="Iida T."/>
            <person name="Kudo T."/>
            <person name="Itoh T."/>
            <person name="Ohkuma M."/>
        </authorList>
    </citation>
    <scope>NUCLEOTIDE SEQUENCE [LARGE SCALE GENOMIC DNA]</scope>
    <source>
        <strain evidence="2 3">Q-1</strain>
    </source>
</reference>
<dbReference type="InterPro" id="IPR012340">
    <property type="entry name" value="NA-bd_OB-fold"/>
</dbReference>
<evidence type="ECO:0000313" key="3">
    <source>
        <dbReference type="Proteomes" id="UP000324996"/>
    </source>
</evidence>